<organism evidence="3 4">
    <name type="scientific">Desulfosporosinus meridiei (strain ATCC BAA-275 / DSM 13257 / KCTC 12902 / NCIMB 13706 / S10)</name>
    <dbReference type="NCBI Taxonomy" id="768704"/>
    <lineage>
        <taxon>Bacteria</taxon>
        <taxon>Bacillati</taxon>
        <taxon>Bacillota</taxon>
        <taxon>Clostridia</taxon>
        <taxon>Eubacteriales</taxon>
        <taxon>Desulfitobacteriaceae</taxon>
        <taxon>Desulfosporosinus</taxon>
    </lineage>
</organism>
<accession>J7ISK8</accession>
<dbReference type="InterPro" id="IPR000836">
    <property type="entry name" value="PRTase_dom"/>
</dbReference>
<dbReference type="RefSeq" id="WP_014902093.1">
    <property type="nucleotide sequence ID" value="NC_018515.1"/>
</dbReference>
<dbReference type="AlphaFoldDB" id="J7ISK8"/>
<evidence type="ECO:0000313" key="3">
    <source>
        <dbReference type="EMBL" id="AFQ43174.1"/>
    </source>
</evidence>
<protein>
    <submittedName>
        <fullName evidence="3">Phosphoribosyl transferase family protein</fullName>
    </submittedName>
</protein>
<dbReference type="PIRSF" id="PIRSF020967">
    <property type="entry name" value="UCP020967"/>
    <property type="match status" value="1"/>
</dbReference>
<dbReference type="InterPro" id="IPR029057">
    <property type="entry name" value="PRTase-like"/>
</dbReference>
<dbReference type="InterPro" id="IPR041688">
    <property type="entry name" value="PRTase_2"/>
</dbReference>
<dbReference type="GO" id="GO:0016740">
    <property type="term" value="F:transferase activity"/>
    <property type="evidence" value="ECO:0007669"/>
    <property type="project" value="UniProtKB-KW"/>
</dbReference>
<dbReference type="EMBL" id="CP003629">
    <property type="protein sequence ID" value="AFQ43174.1"/>
    <property type="molecule type" value="Genomic_DNA"/>
</dbReference>
<dbReference type="Pfam" id="PF15609">
    <property type="entry name" value="PRTase_2"/>
    <property type="match status" value="1"/>
</dbReference>
<dbReference type="Gene3D" id="3.40.50.2020">
    <property type="match status" value="1"/>
</dbReference>
<reference evidence="3 4" key="1">
    <citation type="journal article" date="2012" name="J. Bacteriol.">
        <title>Complete genome sequences of Desulfosporosinus orientis DSM765T, Desulfosporosinus youngiae DSM17734T, Desulfosporosinus meridiei DSM13257T, and Desulfosporosinus acidiphilus DSM22704T.</title>
        <authorList>
            <person name="Pester M."/>
            <person name="Brambilla E."/>
            <person name="Alazard D."/>
            <person name="Rattei T."/>
            <person name="Weinmaier T."/>
            <person name="Han J."/>
            <person name="Lucas S."/>
            <person name="Lapidus A."/>
            <person name="Cheng J.F."/>
            <person name="Goodwin L."/>
            <person name="Pitluck S."/>
            <person name="Peters L."/>
            <person name="Ovchinnikova G."/>
            <person name="Teshima H."/>
            <person name="Detter J.C."/>
            <person name="Han C.S."/>
            <person name="Tapia R."/>
            <person name="Land M.L."/>
            <person name="Hauser L."/>
            <person name="Kyrpides N.C."/>
            <person name="Ivanova N.N."/>
            <person name="Pagani I."/>
            <person name="Huntmann M."/>
            <person name="Wei C.L."/>
            <person name="Davenport K.W."/>
            <person name="Daligault H."/>
            <person name="Chain P.S."/>
            <person name="Chen A."/>
            <person name="Mavromatis K."/>
            <person name="Markowitz V."/>
            <person name="Szeto E."/>
            <person name="Mikhailova N."/>
            <person name="Pati A."/>
            <person name="Wagner M."/>
            <person name="Woyke T."/>
            <person name="Ollivier B."/>
            <person name="Klenk H.P."/>
            <person name="Spring S."/>
            <person name="Loy A."/>
        </authorList>
    </citation>
    <scope>NUCLEOTIDE SEQUENCE [LARGE SCALE GENOMIC DNA]</scope>
    <source>
        <strain evidence="4">ATCC BAA-275 / DSM 13257 / NCIMB 13706 / S10</strain>
    </source>
</reference>
<feature type="domain" description="Orotate phosphoribosyltransferase-like" evidence="2">
    <location>
        <begin position="39"/>
        <end position="259"/>
    </location>
</feature>
<dbReference type="Proteomes" id="UP000005262">
    <property type="component" value="Chromosome"/>
</dbReference>
<dbReference type="InterPro" id="IPR022537">
    <property type="entry name" value="TRSP_dom"/>
</dbReference>
<dbReference type="KEGG" id="dmi:Desmer_1157"/>
<dbReference type="STRING" id="768704.Desmer_1157"/>
<reference evidence="4" key="2">
    <citation type="submission" date="2012-08" db="EMBL/GenBank/DDBJ databases">
        <title>Finished genome of Desulfosporosinus meridiei DSM 13257.</title>
        <authorList>
            <person name="Huntemann M."/>
            <person name="Wei C.-L."/>
            <person name="Han J."/>
            <person name="Detter J.C."/>
            <person name="Han C."/>
            <person name="Davenport K."/>
            <person name="Daligault H."/>
            <person name="Erkkila T."/>
            <person name="Gu W."/>
            <person name="Munk A.C.C."/>
            <person name="Teshima H."/>
            <person name="Xu Y."/>
            <person name="Chain P."/>
            <person name="Tapia R."/>
            <person name="Chen A."/>
            <person name="Krypides N."/>
            <person name="Mavromatis K."/>
            <person name="Markowitz V."/>
            <person name="Szeto E."/>
            <person name="Ivanova N."/>
            <person name="Mikhailova N."/>
            <person name="Ovchinnikova G."/>
            <person name="Pagani I."/>
            <person name="Pati A."/>
            <person name="Goodwin L."/>
            <person name="Peters L."/>
            <person name="Pitluck S."/>
            <person name="Woyke T."/>
            <person name="Pester M."/>
            <person name="Spring S."/>
            <person name="Ollivier B."/>
            <person name="Rattei T."/>
            <person name="Klenk H.-P."/>
            <person name="Wagner M."/>
            <person name="Loy A."/>
        </authorList>
    </citation>
    <scope>NUCLEOTIDE SEQUENCE [LARGE SCALE GENOMIC DNA]</scope>
    <source>
        <strain evidence="4">ATCC BAA-275 / DSM 13257 / NCIMB 13706 / S10</strain>
    </source>
</reference>
<evidence type="ECO:0000259" key="2">
    <source>
        <dbReference type="Pfam" id="PF15609"/>
    </source>
</evidence>
<gene>
    <name evidence="3" type="ordered locus">Desmer_1157</name>
</gene>
<evidence type="ECO:0000259" key="1">
    <source>
        <dbReference type="Pfam" id="PF12500"/>
    </source>
</evidence>
<dbReference type="eggNOG" id="COG0503">
    <property type="taxonomic scope" value="Bacteria"/>
</dbReference>
<keyword evidence="3" id="KW-0808">Transferase</keyword>
<dbReference type="OrthoDB" id="56827at2"/>
<sequence>MNNTISSASLPKMYTYNVEGQRVSVTLTKNPFDIDPQILYSLAARQNKKRGFLFVSKVLGKHVPVDPFIPLLAGSSLAIQFMAKIHGVNHADTPAIVQALKTNEDTRKVYEAVLSKPRFVLPQKTLFIGFAETATGLGQATFSSFDNAHYLHTTRDQIPLLPAVLDFKEDHSHAVNHRCYSVDPELLRNPETIVLVDDEITTGNTALNIIKAIHAKFPKKNYVVLSLLDWRTKENRANYQQHEQLLNVRIHTVALLEGEIEVSGSSLNERREQGEQRNLEVESDIAKDFCVSVEQKLLNLKDIISFYSLDSNGNPSLAPYLGLTGRFGLSSEREQEILPLAKGIGEKLKLDRSGEKTLCLGTGEFMYFPMLISAYMGDGIKYHSSTRSPIYPFAKPDYGIQNRFSFTSPDDEDLNFYVYNIPPNYYDEVYVFLEREVSSARLKPLLQVFAELKMPRLVFVIGSSIETPEDKV</sequence>
<dbReference type="Pfam" id="PF12500">
    <property type="entry name" value="TRSP"/>
    <property type="match status" value="1"/>
</dbReference>
<dbReference type="CDD" id="cd06223">
    <property type="entry name" value="PRTases_typeI"/>
    <property type="match status" value="1"/>
</dbReference>
<dbReference type="InterPro" id="IPR011214">
    <property type="entry name" value="UCP020967"/>
</dbReference>
<evidence type="ECO:0000313" key="4">
    <source>
        <dbReference type="Proteomes" id="UP000005262"/>
    </source>
</evidence>
<name>J7ISK8_DESMD</name>
<keyword evidence="4" id="KW-1185">Reference proteome</keyword>
<proteinExistence type="predicted"/>
<feature type="domain" description="TRSP" evidence="1">
    <location>
        <begin position="324"/>
        <end position="448"/>
    </location>
</feature>
<dbReference type="SUPFAM" id="SSF53271">
    <property type="entry name" value="PRTase-like"/>
    <property type="match status" value="1"/>
</dbReference>
<dbReference type="HOGENOM" id="CLU_048544_1_0_9"/>